<dbReference type="EMBL" id="GL833125">
    <property type="protein sequence ID" value="EGB09726.1"/>
    <property type="molecule type" value="Genomic_DNA"/>
</dbReference>
<dbReference type="SUPFAM" id="SSF46565">
    <property type="entry name" value="Chaperone J-domain"/>
    <property type="match status" value="1"/>
</dbReference>
<dbReference type="eggNOG" id="KOG0550">
    <property type="taxonomic scope" value="Eukaryota"/>
</dbReference>
<dbReference type="CDD" id="cd06257">
    <property type="entry name" value="DnaJ"/>
    <property type="match status" value="1"/>
</dbReference>
<dbReference type="Gene3D" id="1.10.287.110">
    <property type="entry name" value="DnaJ domain"/>
    <property type="match status" value="1"/>
</dbReference>
<evidence type="ECO:0000259" key="2">
    <source>
        <dbReference type="PROSITE" id="PS50076"/>
    </source>
</evidence>
<dbReference type="InterPro" id="IPR050817">
    <property type="entry name" value="DjlA_DnaK_co-chaperone"/>
</dbReference>
<dbReference type="OrthoDB" id="10250354at2759"/>
<keyword evidence="4" id="KW-1185">Reference proteome</keyword>
<evidence type="ECO:0000313" key="4">
    <source>
        <dbReference type="Proteomes" id="UP000002729"/>
    </source>
</evidence>
<name>F0Y5V8_AURAN</name>
<reference evidence="3 4" key="1">
    <citation type="journal article" date="2011" name="Proc. Natl. Acad. Sci. U.S.A.">
        <title>Niche of harmful alga Aureococcus anophagefferens revealed through ecogenomics.</title>
        <authorList>
            <person name="Gobler C.J."/>
            <person name="Berry D.L."/>
            <person name="Dyhrman S.T."/>
            <person name="Wilhelm S.W."/>
            <person name="Salamov A."/>
            <person name="Lobanov A.V."/>
            <person name="Zhang Y."/>
            <person name="Collier J.L."/>
            <person name="Wurch L.L."/>
            <person name="Kustka A.B."/>
            <person name="Dill B.D."/>
            <person name="Shah M."/>
            <person name="VerBerkmoes N.C."/>
            <person name="Kuo A."/>
            <person name="Terry A."/>
            <person name="Pangilinan J."/>
            <person name="Lindquist E.A."/>
            <person name="Lucas S."/>
            <person name="Paulsen I.T."/>
            <person name="Hattenrath-Lehmann T.K."/>
            <person name="Talmage S.C."/>
            <person name="Walker E.A."/>
            <person name="Koch F."/>
            <person name="Burson A.M."/>
            <person name="Marcoval M.A."/>
            <person name="Tang Y.Z."/>
            <person name="Lecleir G.R."/>
            <person name="Coyne K.J."/>
            <person name="Berg G.M."/>
            <person name="Bertrand E.M."/>
            <person name="Saito M.A."/>
            <person name="Gladyshev V.N."/>
            <person name="Grigoriev I.V."/>
        </authorList>
    </citation>
    <scope>NUCLEOTIDE SEQUENCE [LARGE SCALE GENOMIC DNA]</scope>
    <source>
        <strain evidence="4">CCMP 1984</strain>
    </source>
</reference>
<dbReference type="InterPro" id="IPR001623">
    <property type="entry name" value="DnaJ_domain"/>
</dbReference>
<accession>F0Y5V8</accession>
<dbReference type="OMA" id="QKAQEWH"/>
<gene>
    <name evidence="3" type="ORF">AURANDRAFT_8836</name>
</gene>
<organism evidence="4">
    <name type="scientific">Aureococcus anophagefferens</name>
    <name type="common">Harmful bloom alga</name>
    <dbReference type="NCBI Taxonomy" id="44056"/>
    <lineage>
        <taxon>Eukaryota</taxon>
        <taxon>Sar</taxon>
        <taxon>Stramenopiles</taxon>
        <taxon>Ochrophyta</taxon>
        <taxon>Pelagophyceae</taxon>
        <taxon>Pelagomonadales</taxon>
        <taxon>Pelagomonadaceae</taxon>
        <taxon>Aureococcus</taxon>
    </lineage>
</organism>
<dbReference type="PROSITE" id="PS50076">
    <property type="entry name" value="DNAJ_2"/>
    <property type="match status" value="1"/>
</dbReference>
<dbReference type="KEGG" id="aaf:AURANDRAFT_8836"/>
<dbReference type="SMART" id="SM00271">
    <property type="entry name" value="DnaJ"/>
    <property type="match status" value="1"/>
</dbReference>
<proteinExistence type="predicted"/>
<dbReference type="GeneID" id="20229299"/>
<dbReference type="Pfam" id="PF00226">
    <property type="entry name" value="DnaJ"/>
    <property type="match status" value="1"/>
</dbReference>
<protein>
    <recommendedName>
        <fullName evidence="2">J domain-containing protein</fullName>
    </recommendedName>
</protein>
<dbReference type="PRINTS" id="PR00625">
    <property type="entry name" value="JDOMAIN"/>
</dbReference>
<sequence>LKKANRPNLYAEVGPDLDENSSEQEMKKAYKKAALKWHPDRFSTKSDEEKSKAEVQFKKINDAYEFLTDPQRKKLWDQGHDREEVEQ</sequence>
<dbReference type="RefSeq" id="XP_009035412.1">
    <property type="nucleotide sequence ID" value="XM_009037164.1"/>
</dbReference>
<dbReference type="AlphaFoldDB" id="F0Y5V8"/>
<dbReference type="PANTHER" id="PTHR24074">
    <property type="entry name" value="CO-CHAPERONE PROTEIN DJLA"/>
    <property type="match status" value="1"/>
</dbReference>
<feature type="non-terminal residue" evidence="3">
    <location>
        <position position="87"/>
    </location>
</feature>
<dbReference type="InParanoid" id="F0Y5V8"/>
<dbReference type="InterPro" id="IPR036869">
    <property type="entry name" value="J_dom_sf"/>
</dbReference>
<evidence type="ECO:0000256" key="1">
    <source>
        <dbReference type="SAM" id="MobiDB-lite"/>
    </source>
</evidence>
<feature type="domain" description="J" evidence="2">
    <location>
        <begin position="8"/>
        <end position="80"/>
    </location>
</feature>
<feature type="non-terminal residue" evidence="3">
    <location>
        <position position="1"/>
    </location>
</feature>
<dbReference type="Proteomes" id="UP000002729">
    <property type="component" value="Unassembled WGS sequence"/>
</dbReference>
<feature type="region of interest" description="Disordered" evidence="1">
    <location>
        <begin position="1"/>
        <end position="22"/>
    </location>
</feature>
<evidence type="ECO:0000313" key="3">
    <source>
        <dbReference type="EMBL" id="EGB09726.1"/>
    </source>
</evidence>